<keyword evidence="2" id="KW-1003">Cell membrane</keyword>
<keyword evidence="9" id="KW-1185">Reference proteome</keyword>
<evidence type="ECO:0000313" key="8">
    <source>
        <dbReference type="EMBL" id="PSL08247.1"/>
    </source>
</evidence>
<feature type="transmembrane region" description="Helical" evidence="6">
    <location>
        <begin position="64"/>
        <end position="85"/>
    </location>
</feature>
<evidence type="ECO:0000256" key="1">
    <source>
        <dbReference type="ARBA" id="ARBA00004651"/>
    </source>
</evidence>
<feature type="transmembrane region" description="Helical" evidence="6">
    <location>
        <begin position="173"/>
        <end position="192"/>
    </location>
</feature>
<dbReference type="GO" id="GO:0005886">
    <property type="term" value="C:plasma membrane"/>
    <property type="evidence" value="ECO:0007669"/>
    <property type="project" value="UniProtKB-SubCell"/>
</dbReference>
<accession>A0A2P8EFJ2</accession>
<feature type="transmembrane region" description="Helical" evidence="6">
    <location>
        <begin position="21"/>
        <end position="44"/>
    </location>
</feature>
<dbReference type="AlphaFoldDB" id="A0A2P8EFJ2"/>
<feature type="transmembrane region" description="Helical" evidence="6">
    <location>
        <begin position="274"/>
        <end position="294"/>
    </location>
</feature>
<evidence type="ECO:0000256" key="4">
    <source>
        <dbReference type="ARBA" id="ARBA00022989"/>
    </source>
</evidence>
<evidence type="ECO:0000313" key="9">
    <source>
        <dbReference type="Proteomes" id="UP000243528"/>
    </source>
</evidence>
<proteinExistence type="predicted"/>
<reference evidence="8 9" key="1">
    <citation type="submission" date="2018-03" db="EMBL/GenBank/DDBJ databases">
        <title>Genomic Encyclopedia of Archaeal and Bacterial Type Strains, Phase II (KMG-II): from individual species to whole genera.</title>
        <authorList>
            <person name="Goeker M."/>
        </authorList>
    </citation>
    <scope>NUCLEOTIDE SEQUENCE [LARGE SCALE GENOMIC DNA]</scope>
    <source>
        <strain evidence="8 9">DSM 45211</strain>
    </source>
</reference>
<dbReference type="Proteomes" id="UP000243528">
    <property type="component" value="Unassembled WGS sequence"/>
</dbReference>
<dbReference type="Pfam" id="PF05425">
    <property type="entry name" value="CopD"/>
    <property type="match status" value="1"/>
</dbReference>
<keyword evidence="4 6" id="KW-1133">Transmembrane helix</keyword>
<evidence type="ECO:0000256" key="2">
    <source>
        <dbReference type="ARBA" id="ARBA00022475"/>
    </source>
</evidence>
<dbReference type="InterPro" id="IPR008457">
    <property type="entry name" value="Cu-R_CopD_dom"/>
</dbReference>
<feature type="transmembrane region" description="Helical" evidence="6">
    <location>
        <begin position="609"/>
        <end position="630"/>
    </location>
</feature>
<feature type="transmembrane region" description="Helical" evidence="6">
    <location>
        <begin position="521"/>
        <end position="544"/>
    </location>
</feature>
<comment type="caution">
    <text evidence="8">The sequence shown here is derived from an EMBL/GenBank/DDBJ whole genome shotgun (WGS) entry which is preliminary data.</text>
</comment>
<dbReference type="PANTHER" id="PTHR34820:SF4">
    <property type="entry name" value="INNER MEMBRANE PROTEIN YEBZ"/>
    <property type="match status" value="1"/>
</dbReference>
<dbReference type="PANTHER" id="PTHR34820">
    <property type="entry name" value="INNER MEMBRANE PROTEIN YEBZ"/>
    <property type="match status" value="1"/>
</dbReference>
<organism evidence="8 9">
    <name type="scientific">Haloactinopolyspora alba</name>
    <dbReference type="NCBI Taxonomy" id="648780"/>
    <lineage>
        <taxon>Bacteria</taxon>
        <taxon>Bacillati</taxon>
        <taxon>Actinomycetota</taxon>
        <taxon>Actinomycetes</taxon>
        <taxon>Jiangellales</taxon>
        <taxon>Jiangellaceae</taxon>
        <taxon>Haloactinopolyspora</taxon>
    </lineage>
</organism>
<sequence>MMTTLKAPVDSAPPTRQWGGAAVGGALVALMAALYLGGGGTTPAVAGLGDPGGLTRWGLPTAQLILDGSAAVLIGLLGLAVVLPVQRGELGGDALRALRAASWAALVLAAAATVVHLLTLSDLIGRPLGEALAGEAFWSYTGSVIQGQAYASIVVLALTIIPAARLTLGHGGSIALMCLGVATLVPLGLIGHSSSGDYHYSATISLLTHLIAMAVWVGGLIAVAWYAGQRGRELPRVARAFSATALGAYVMVAASGVLNAWVRFSSVTELFTSAYGLIMMVKVAALVALGFFGAAHRRRTLPLIESGRRGAFRRLAAGEILLMAVTTGLAVALSRTEPPVPEAPEVVSPTRDLLGYEPPPELSFTRLLTEIYPSALFSIGCLAAVLLYAGGLWRLRRRGDRWPIGRTVAWMSGVATIAFVSLSGLQTYGMTMMSVHMVQHMTLMMVSPVLLVLGGPVTLALRAIGPARRGDTGPREMIMSAINSRAVRLLTHPLVSLTLFATGSFMVYFTGLFESAMREHAGHLLMSVHFLLVGYLFFEMLIGIDPLPKRPPFPARLVLHLLGVALHAFFGLAMMESSRLIAGDYYRDLSEGIGWLPNTLDDQILAGQITWGSGELPGVAVIVILFVQWYRSDERAARRFDRREGEAEAERAAYNDYLAKLDADSRRGGG</sequence>
<keyword evidence="5 6" id="KW-0472">Membrane</keyword>
<dbReference type="EMBL" id="PYGE01000001">
    <property type="protein sequence ID" value="PSL08247.1"/>
    <property type="molecule type" value="Genomic_DNA"/>
</dbReference>
<feature type="transmembrane region" description="Helical" evidence="6">
    <location>
        <begin position="315"/>
        <end position="334"/>
    </location>
</feature>
<dbReference type="Pfam" id="PF09678">
    <property type="entry name" value="Caa3_CtaG"/>
    <property type="match status" value="1"/>
</dbReference>
<keyword evidence="3 6" id="KW-0812">Transmembrane</keyword>
<dbReference type="InterPro" id="IPR032694">
    <property type="entry name" value="CopC/D"/>
</dbReference>
<feature type="transmembrane region" description="Helical" evidence="6">
    <location>
        <begin position="371"/>
        <end position="395"/>
    </location>
</feature>
<dbReference type="InterPro" id="IPR019108">
    <property type="entry name" value="Caa3_assmbl_CtaG-rel"/>
</dbReference>
<feature type="transmembrane region" description="Helical" evidence="6">
    <location>
        <begin position="204"/>
        <end position="228"/>
    </location>
</feature>
<evidence type="ECO:0000256" key="6">
    <source>
        <dbReference type="SAM" id="Phobius"/>
    </source>
</evidence>
<dbReference type="GO" id="GO:0006825">
    <property type="term" value="P:copper ion transport"/>
    <property type="evidence" value="ECO:0007669"/>
    <property type="project" value="InterPro"/>
</dbReference>
<comment type="subcellular location">
    <subcellularLocation>
        <location evidence="1">Cell membrane</location>
        <topology evidence="1">Multi-pass membrane protein</topology>
    </subcellularLocation>
</comment>
<name>A0A2P8EFJ2_9ACTN</name>
<protein>
    <submittedName>
        <fullName evidence="8">Putative copper resistance protein D</fullName>
    </submittedName>
</protein>
<feature type="transmembrane region" description="Helical" evidence="6">
    <location>
        <begin position="407"/>
        <end position="425"/>
    </location>
</feature>
<feature type="transmembrane region" description="Helical" evidence="6">
    <location>
        <begin position="138"/>
        <end position="161"/>
    </location>
</feature>
<feature type="transmembrane region" description="Helical" evidence="6">
    <location>
        <begin position="486"/>
        <end position="509"/>
    </location>
</feature>
<feature type="domain" description="Copper resistance protein D" evidence="7">
    <location>
        <begin position="236"/>
        <end position="333"/>
    </location>
</feature>
<feature type="transmembrane region" description="Helical" evidence="6">
    <location>
        <begin position="556"/>
        <end position="575"/>
    </location>
</feature>
<feature type="transmembrane region" description="Helical" evidence="6">
    <location>
        <begin position="445"/>
        <end position="465"/>
    </location>
</feature>
<evidence type="ECO:0000259" key="7">
    <source>
        <dbReference type="Pfam" id="PF05425"/>
    </source>
</evidence>
<gene>
    <name evidence="8" type="ORF">CLV30_101217</name>
</gene>
<feature type="transmembrane region" description="Helical" evidence="6">
    <location>
        <begin position="97"/>
        <end position="118"/>
    </location>
</feature>
<evidence type="ECO:0000256" key="5">
    <source>
        <dbReference type="ARBA" id="ARBA00023136"/>
    </source>
</evidence>
<evidence type="ECO:0000256" key="3">
    <source>
        <dbReference type="ARBA" id="ARBA00022692"/>
    </source>
</evidence>
<feature type="transmembrane region" description="Helical" evidence="6">
    <location>
        <begin position="240"/>
        <end position="262"/>
    </location>
</feature>